<dbReference type="Proteomes" id="UP000046395">
    <property type="component" value="Unassembled WGS sequence"/>
</dbReference>
<dbReference type="Pfam" id="PF25969">
    <property type="entry name" value="NUDT9_N"/>
    <property type="match status" value="1"/>
</dbReference>
<evidence type="ECO:0000256" key="1">
    <source>
        <dbReference type="SAM" id="Phobius"/>
    </source>
</evidence>
<keyword evidence="3" id="KW-1185">Reference proteome</keyword>
<dbReference type="GO" id="GO:0047631">
    <property type="term" value="F:ADP-ribose diphosphatase activity"/>
    <property type="evidence" value="ECO:0007669"/>
    <property type="project" value="InterPro"/>
</dbReference>
<evidence type="ECO:0000313" key="3">
    <source>
        <dbReference type="Proteomes" id="UP000046395"/>
    </source>
</evidence>
<evidence type="ECO:0000256" key="2">
    <source>
        <dbReference type="SAM" id="SignalP"/>
    </source>
</evidence>
<dbReference type="AlphaFoldDB" id="A0A5S6QS05"/>
<feature type="signal peptide" evidence="2">
    <location>
        <begin position="1"/>
        <end position="17"/>
    </location>
</feature>
<evidence type="ECO:0000313" key="4">
    <source>
        <dbReference type="WBParaSite" id="TMUE_2000010015.1"/>
    </source>
</evidence>
<keyword evidence="1" id="KW-0472">Membrane</keyword>
<reference evidence="4" key="1">
    <citation type="submission" date="2019-12" db="UniProtKB">
        <authorList>
            <consortium name="WormBaseParasite"/>
        </authorList>
    </citation>
    <scope>IDENTIFICATION</scope>
</reference>
<sequence>MRLLLWIIVCVVCKGYGMQQNATADCLYVHVPSSWLKLDVEKPPVAKVEENLKSWNNAHQNYSPAIWTHKCVFEECDPEISSFGFNPTFNARDGNINRQRLSYCHNNNKYVVKAGLPLNPAGRTGLRGRGILPRYGPNHLMAMIFIWEAKGELSVLKKTPNAHYGDAFIMGYVDDPVKNPFPHHLLKIIKQSLMEKYGNNNKVDRILKSETKKLVMLFGGNMSSPLDTDNAWIEITYSIVACHRTKLLCKYGLSAVNRTYGMQWYHMEKTNDSSVQEHVRQVVWKDKHLTNSTAACASVKNILLRYLYVLTAFDVIAFAGIIVLTLVALGIYGIGTVIYHTVKCKGKM</sequence>
<dbReference type="PANTHER" id="PTHR13030">
    <property type="entry name" value="NUDIX HYDROLASE"/>
    <property type="match status" value="1"/>
</dbReference>
<keyword evidence="1" id="KW-0812">Transmembrane</keyword>
<protein>
    <submittedName>
        <fullName evidence="4">ADP-ribose pyrophosphatase, mitochondrial</fullName>
    </submittedName>
</protein>
<dbReference type="PANTHER" id="PTHR13030:SF8">
    <property type="entry name" value="ADP-RIBOSE PYROPHOSPHATASE, MITOCHONDRIAL"/>
    <property type="match status" value="1"/>
</dbReference>
<keyword evidence="1" id="KW-1133">Transmembrane helix</keyword>
<feature type="chain" id="PRO_5024325569" evidence="2">
    <location>
        <begin position="18"/>
        <end position="348"/>
    </location>
</feature>
<name>A0A5S6QS05_TRIMR</name>
<accession>A0A5S6QS05</accession>
<dbReference type="InterPro" id="IPR039989">
    <property type="entry name" value="NUDT9"/>
</dbReference>
<dbReference type="WBParaSite" id="TMUE_2000010015.1">
    <property type="protein sequence ID" value="TMUE_2000010015.1"/>
    <property type="gene ID" value="WBGene00300806"/>
</dbReference>
<feature type="transmembrane region" description="Helical" evidence="1">
    <location>
        <begin position="306"/>
        <end position="339"/>
    </location>
</feature>
<organism evidence="3 4">
    <name type="scientific">Trichuris muris</name>
    <name type="common">Mouse whipworm</name>
    <dbReference type="NCBI Taxonomy" id="70415"/>
    <lineage>
        <taxon>Eukaryota</taxon>
        <taxon>Metazoa</taxon>
        <taxon>Ecdysozoa</taxon>
        <taxon>Nematoda</taxon>
        <taxon>Enoplea</taxon>
        <taxon>Dorylaimia</taxon>
        <taxon>Trichinellida</taxon>
        <taxon>Trichuridae</taxon>
        <taxon>Trichuris</taxon>
    </lineage>
</organism>
<keyword evidence="2" id="KW-0732">Signal</keyword>
<proteinExistence type="predicted"/>